<gene>
    <name evidence="8" type="ORF">BEI59_08740</name>
    <name evidence="9" type="ORF">BEI63_15010</name>
</gene>
<dbReference type="InterPro" id="IPR013783">
    <property type="entry name" value="Ig-like_fold"/>
</dbReference>
<evidence type="ECO:0000313" key="10">
    <source>
        <dbReference type="Proteomes" id="UP000094271"/>
    </source>
</evidence>
<evidence type="ECO:0000256" key="1">
    <source>
        <dbReference type="ARBA" id="ARBA00000829"/>
    </source>
</evidence>
<dbReference type="Proteomes" id="UP000094869">
    <property type="component" value="Unassembled WGS sequence"/>
</dbReference>
<feature type="domain" description="Glycoside hydrolase family 2 immunoglobulin-like beta-sandwich" evidence="6">
    <location>
        <begin position="255"/>
        <end position="316"/>
    </location>
</feature>
<dbReference type="Gene3D" id="2.60.40.10">
    <property type="entry name" value="Immunoglobulins"/>
    <property type="match status" value="1"/>
</dbReference>
<dbReference type="GO" id="GO:0005975">
    <property type="term" value="P:carbohydrate metabolic process"/>
    <property type="evidence" value="ECO:0007669"/>
    <property type="project" value="InterPro"/>
</dbReference>
<feature type="domain" description="Beta-mannosidase-like galactose-binding" evidence="7">
    <location>
        <begin position="43"/>
        <end position="199"/>
    </location>
</feature>
<dbReference type="EMBL" id="MEHD01000024">
    <property type="protein sequence ID" value="ODR55541.1"/>
    <property type="molecule type" value="Genomic_DNA"/>
</dbReference>
<dbReference type="GO" id="GO:0006516">
    <property type="term" value="P:glycoprotein catabolic process"/>
    <property type="evidence" value="ECO:0007669"/>
    <property type="project" value="TreeGrafter"/>
</dbReference>
<dbReference type="GO" id="GO:0004567">
    <property type="term" value="F:beta-mannosidase activity"/>
    <property type="evidence" value="ECO:0007669"/>
    <property type="project" value="UniProtKB-EC"/>
</dbReference>
<reference evidence="9 11" key="1">
    <citation type="submission" date="2016-08" db="EMBL/GenBank/DDBJ databases">
        <title>Characterization of Isolates of Eisenbergiella tayi Derived from Blood Cultures, Using Whole Genome Sequencing.</title>
        <authorList>
            <person name="Bernier A.-M."/>
            <person name="Burdz T."/>
            <person name="Wiebe D."/>
            <person name="Bernard K."/>
        </authorList>
    </citation>
    <scope>NUCLEOTIDE SEQUENCE [LARGE SCALE GENOMIC DNA]</scope>
    <source>
        <strain evidence="9 11">NML120146</strain>
    </source>
</reference>
<evidence type="ECO:0000256" key="2">
    <source>
        <dbReference type="ARBA" id="ARBA00007401"/>
    </source>
</evidence>
<dbReference type="InterPro" id="IPR050887">
    <property type="entry name" value="Beta-mannosidase_GH2"/>
</dbReference>
<proteinExistence type="inferred from homology"/>
<keyword evidence="11" id="KW-1185">Reference proteome</keyword>
<evidence type="ECO:0000259" key="6">
    <source>
        <dbReference type="Pfam" id="PF00703"/>
    </source>
</evidence>
<dbReference type="Proteomes" id="UP000094271">
    <property type="component" value="Unassembled WGS sequence"/>
</dbReference>
<comment type="similarity">
    <text evidence="2">Belongs to the glycosyl hydrolase 2 family.</text>
</comment>
<dbReference type="InterPro" id="IPR008979">
    <property type="entry name" value="Galactose-bd-like_sf"/>
</dbReference>
<dbReference type="Pfam" id="PF00703">
    <property type="entry name" value="Glyco_hydro_2"/>
    <property type="match status" value="1"/>
</dbReference>
<dbReference type="Gene3D" id="3.20.20.80">
    <property type="entry name" value="Glycosidases"/>
    <property type="match status" value="1"/>
</dbReference>
<dbReference type="OrthoDB" id="9801077at2"/>
<evidence type="ECO:0000313" key="11">
    <source>
        <dbReference type="Proteomes" id="UP000094869"/>
    </source>
</evidence>
<dbReference type="InterPro" id="IPR036156">
    <property type="entry name" value="Beta-gal/glucu_dom_sf"/>
</dbReference>
<evidence type="ECO:0000256" key="3">
    <source>
        <dbReference type="ARBA" id="ARBA00012754"/>
    </source>
</evidence>
<comment type="caution">
    <text evidence="8">The sequence shown here is derived from an EMBL/GenBank/DDBJ whole genome shotgun (WGS) entry which is preliminary data.</text>
</comment>
<evidence type="ECO:0000256" key="5">
    <source>
        <dbReference type="ARBA" id="ARBA00023295"/>
    </source>
</evidence>
<name>A0A1E3UK30_9FIRM</name>
<dbReference type="EMBL" id="MEHA01000005">
    <property type="protein sequence ID" value="ODR52944.1"/>
    <property type="molecule type" value="Genomic_DNA"/>
</dbReference>
<dbReference type="PANTHER" id="PTHR43730:SF1">
    <property type="entry name" value="BETA-MANNOSIDASE"/>
    <property type="match status" value="1"/>
</dbReference>
<reference evidence="8 10" key="2">
    <citation type="submission" date="2016-08" db="EMBL/GenBank/DDBJ databases">
        <authorList>
            <person name="Seilhamer J.J."/>
        </authorList>
    </citation>
    <scope>NUCLEOTIDE SEQUENCE [LARGE SCALE GENOMIC DNA]</scope>
    <source>
        <strain evidence="8 10">NML150140-1</strain>
    </source>
</reference>
<dbReference type="Gene3D" id="2.60.120.260">
    <property type="entry name" value="Galactose-binding domain-like"/>
    <property type="match status" value="1"/>
</dbReference>
<evidence type="ECO:0000313" key="8">
    <source>
        <dbReference type="EMBL" id="ODR52944.1"/>
    </source>
</evidence>
<evidence type="ECO:0000259" key="7">
    <source>
        <dbReference type="Pfam" id="PF22666"/>
    </source>
</evidence>
<dbReference type="InterPro" id="IPR017853">
    <property type="entry name" value="GH"/>
</dbReference>
<evidence type="ECO:0000313" key="9">
    <source>
        <dbReference type="EMBL" id="ODR55541.1"/>
    </source>
</evidence>
<dbReference type="EC" id="3.2.1.25" evidence="3"/>
<keyword evidence="5" id="KW-0326">Glycosidase</keyword>
<dbReference type="InterPro" id="IPR006102">
    <property type="entry name" value="Ig-like_GH2"/>
</dbReference>
<dbReference type="Pfam" id="PF22666">
    <property type="entry name" value="Glyco_hydro_2_N2"/>
    <property type="match status" value="1"/>
</dbReference>
<sequence>MGAKMQKIVLDGIWELGICSNDTFRKNKINIVDLDSLCNSNITVIEGHVPGNYEIDLEKAGIIENPFYGKNLLKSLDREMDHLFYGKKFVLDKVINEKYILQFDGIDTIADIYLNGSLLAHTENMLRGYEFEVGEELLNKGDNELLVHIIPVSLEARKYDNPLFQNGLKYEMDSLNIRKSPYMYGWDIFPRMLSGGIWKSVRIFNKPDFRFIQSYLFVRNLNTDYSSAQLEFFYEVDLNEAPYHGFEIVLEGHCKESSFSMNWDVWSKAGHFTFDVENPLLWWPRRSGEPELYDVKVQLKKDGVCYAQKDFRFGIRTVELQKTSLTDENGKGEFCFWVNHKKTFILGTNWVPLDSLPSRGKERIEPSLKLVEDLDCNMIRCWGGGYYEDDYLYDRCDELGILVWQDFMQACGLYPENEAFLRNFEEEVVWQVRRLRQHACLALWSGDNENDMSYGWLTNYRLDPNQNRNTRKIIPQVLRMNDYIREYLPSSPYMDETAYRYSTTDTYLPEQHLWGPRDYYKGDYYRNAFAHFASETGYHGCPSVESIKKFITPEGLWPYKDNGEWLLHASSPTMKKDETYAYRIELMANQIKVLFGEVPDNLEDFACMSQISQAEAKKYFIERFRIGKWRRTGIIWWNVIDGCPQFSDAVVDYYYNKKMAYYYIKRSQARTALIFDEPAGHNVQLYGVNDYGIDKDIKFKVTDVITDRIIYEGETSLPADSSVVIASVDASEHHAFFLLEWTCDGKKFKNHYVLWNPPFNKDLYMECIRKAGLQSV</sequence>
<dbReference type="SUPFAM" id="SSF49785">
    <property type="entry name" value="Galactose-binding domain-like"/>
    <property type="match status" value="1"/>
</dbReference>
<protein>
    <recommendedName>
        <fullName evidence="3">beta-mannosidase</fullName>
        <ecNumber evidence="3">3.2.1.25</ecNumber>
    </recommendedName>
</protein>
<comment type="catalytic activity">
    <reaction evidence="1">
        <text>Hydrolysis of terminal, non-reducing beta-D-mannose residues in beta-D-mannosides.</text>
        <dbReference type="EC" id="3.2.1.25"/>
    </reaction>
</comment>
<dbReference type="SUPFAM" id="SSF49303">
    <property type="entry name" value="beta-Galactosidase/glucuronidase domain"/>
    <property type="match status" value="1"/>
</dbReference>
<organism evidence="8 10">
    <name type="scientific">Eisenbergiella tayi</name>
    <dbReference type="NCBI Taxonomy" id="1432052"/>
    <lineage>
        <taxon>Bacteria</taxon>
        <taxon>Bacillati</taxon>
        <taxon>Bacillota</taxon>
        <taxon>Clostridia</taxon>
        <taxon>Lachnospirales</taxon>
        <taxon>Lachnospiraceae</taxon>
        <taxon>Eisenbergiella</taxon>
    </lineage>
</organism>
<dbReference type="InterPro" id="IPR054593">
    <property type="entry name" value="Beta-mannosidase-like_N2"/>
</dbReference>
<dbReference type="AlphaFoldDB" id="A0A1E3UK30"/>
<dbReference type="PANTHER" id="PTHR43730">
    <property type="entry name" value="BETA-MANNOSIDASE"/>
    <property type="match status" value="1"/>
</dbReference>
<evidence type="ECO:0000256" key="4">
    <source>
        <dbReference type="ARBA" id="ARBA00022801"/>
    </source>
</evidence>
<accession>A0A1E3UK30</accession>
<keyword evidence="4" id="KW-0378">Hydrolase</keyword>
<dbReference type="SUPFAM" id="SSF51445">
    <property type="entry name" value="(Trans)glycosidases"/>
    <property type="match status" value="1"/>
</dbReference>